<name>A0A2T1ELP3_9CYAN</name>
<comment type="caution">
    <text evidence="2">The sequence shown here is derived from an EMBL/GenBank/DDBJ whole genome shotgun (WGS) entry which is preliminary data.</text>
</comment>
<dbReference type="AlphaFoldDB" id="A0A2T1ELP3"/>
<keyword evidence="1" id="KW-0732">Signal</keyword>
<dbReference type="RefSeq" id="WP_106254987.1">
    <property type="nucleotide sequence ID" value="NZ_CAWNSW010000080.1"/>
</dbReference>
<dbReference type="OrthoDB" id="450988at2"/>
<keyword evidence="3" id="KW-1185">Reference proteome</keyword>
<evidence type="ECO:0000313" key="2">
    <source>
        <dbReference type="EMBL" id="PSB33625.1"/>
    </source>
</evidence>
<proteinExistence type="predicted"/>
<gene>
    <name evidence="2" type="ORF">C7B82_03840</name>
</gene>
<reference evidence="3" key="1">
    <citation type="submission" date="2018-02" db="EMBL/GenBank/DDBJ databases">
        <authorList>
            <person name="Moore K."/>
            <person name="Momper L."/>
        </authorList>
    </citation>
    <scope>NUCLEOTIDE SEQUENCE [LARGE SCALE GENOMIC DNA]</scope>
    <source>
        <strain evidence="3">ULC18</strain>
    </source>
</reference>
<protein>
    <recommendedName>
        <fullName evidence="4">PEP-CTERM sorting domain-containing protein</fullName>
    </recommendedName>
</protein>
<accession>A0A2T1ELP3</accession>
<feature type="signal peptide" evidence="1">
    <location>
        <begin position="1"/>
        <end position="30"/>
    </location>
</feature>
<dbReference type="EMBL" id="PVWK01000017">
    <property type="protein sequence ID" value="PSB33625.1"/>
    <property type="molecule type" value="Genomic_DNA"/>
</dbReference>
<dbReference type="Proteomes" id="UP000239576">
    <property type="component" value="Unassembled WGS sequence"/>
</dbReference>
<evidence type="ECO:0008006" key="4">
    <source>
        <dbReference type="Google" id="ProtNLM"/>
    </source>
</evidence>
<organism evidence="2 3">
    <name type="scientific">Stenomitos frigidus ULC18</name>
    <dbReference type="NCBI Taxonomy" id="2107698"/>
    <lineage>
        <taxon>Bacteria</taxon>
        <taxon>Bacillati</taxon>
        <taxon>Cyanobacteriota</taxon>
        <taxon>Cyanophyceae</taxon>
        <taxon>Leptolyngbyales</taxon>
        <taxon>Leptolyngbyaceae</taxon>
        <taxon>Stenomitos</taxon>
    </lineage>
</organism>
<feature type="chain" id="PRO_5015772562" description="PEP-CTERM sorting domain-containing protein" evidence="1">
    <location>
        <begin position="31"/>
        <end position="242"/>
    </location>
</feature>
<sequence length="242" mass="25695">MITLTAPQQFTLGVLGVAVLSLSTGNAAQAAVLFNNGAPDLQVAVRSDFGFPVEAGDNFTFATSNAITNITWSGLYSSATAVSTAPSVDQFSVRIFEFLNGTPAIAPAFTFDNISVNRSVNPQNTFFFNYSFAPTQPLALKAGSYLLSIVNNTQADTNLDWFWATSQQDGNNLGRFQPGDAWFNDTNTAELAFALEGNNIPATPTPAPAPVPPKAVPTPALLPGLIGFGVTLWRKRRSASRA</sequence>
<evidence type="ECO:0000256" key="1">
    <source>
        <dbReference type="SAM" id="SignalP"/>
    </source>
</evidence>
<reference evidence="2 3" key="2">
    <citation type="submission" date="2018-03" db="EMBL/GenBank/DDBJ databases">
        <title>The ancient ancestry and fast evolution of plastids.</title>
        <authorList>
            <person name="Moore K.R."/>
            <person name="Magnabosco C."/>
            <person name="Momper L."/>
            <person name="Gold D.A."/>
            <person name="Bosak T."/>
            <person name="Fournier G.P."/>
        </authorList>
    </citation>
    <scope>NUCLEOTIDE SEQUENCE [LARGE SCALE GENOMIC DNA]</scope>
    <source>
        <strain evidence="2 3">ULC18</strain>
    </source>
</reference>
<evidence type="ECO:0000313" key="3">
    <source>
        <dbReference type="Proteomes" id="UP000239576"/>
    </source>
</evidence>
<dbReference type="NCBIfam" id="NF033465">
    <property type="entry name" value="PTPA-CTERM"/>
    <property type="match status" value="1"/>
</dbReference>